<dbReference type="Proteomes" id="UP000053268">
    <property type="component" value="Unassembled WGS sequence"/>
</dbReference>
<feature type="chain" id="PRO_5008264009" evidence="1">
    <location>
        <begin position="34"/>
        <end position="270"/>
    </location>
</feature>
<organism evidence="3 4">
    <name type="scientific">Papilio xuthus</name>
    <name type="common">Asian swallowtail butterfly</name>
    <dbReference type="NCBI Taxonomy" id="66420"/>
    <lineage>
        <taxon>Eukaryota</taxon>
        <taxon>Metazoa</taxon>
        <taxon>Ecdysozoa</taxon>
        <taxon>Arthropoda</taxon>
        <taxon>Hexapoda</taxon>
        <taxon>Insecta</taxon>
        <taxon>Pterygota</taxon>
        <taxon>Neoptera</taxon>
        <taxon>Endopterygota</taxon>
        <taxon>Lepidoptera</taxon>
        <taxon>Glossata</taxon>
        <taxon>Ditrysia</taxon>
        <taxon>Papilionoidea</taxon>
        <taxon>Papilionidae</taxon>
        <taxon>Papilioninae</taxon>
        <taxon>Papilio</taxon>
    </lineage>
</organism>
<gene>
    <name evidence="3" type="ORF">RR46_04783</name>
</gene>
<accession>A0A194Q473</accession>
<evidence type="ECO:0000256" key="1">
    <source>
        <dbReference type="SAM" id="SignalP"/>
    </source>
</evidence>
<reference evidence="3 4" key="1">
    <citation type="journal article" date="2015" name="Nat. Commun.">
        <title>Outbred genome sequencing and CRISPR/Cas9 gene editing in butterflies.</title>
        <authorList>
            <person name="Li X."/>
            <person name="Fan D."/>
            <person name="Zhang W."/>
            <person name="Liu G."/>
            <person name="Zhang L."/>
            <person name="Zhao L."/>
            <person name="Fang X."/>
            <person name="Chen L."/>
            <person name="Dong Y."/>
            <person name="Chen Y."/>
            <person name="Ding Y."/>
            <person name="Zhao R."/>
            <person name="Feng M."/>
            <person name="Zhu Y."/>
            <person name="Feng Y."/>
            <person name="Jiang X."/>
            <person name="Zhu D."/>
            <person name="Xiang H."/>
            <person name="Feng X."/>
            <person name="Li S."/>
            <person name="Wang J."/>
            <person name="Zhang G."/>
            <person name="Kronforst M.R."/>
            <person name="Wang W."/>
        </authorList>
    </citation>
    <scope>NUCLEOTIDE SEQUENCE [LARGE SCALE GENOMIC DNA]</scope>
    <source>
        <strain evidence="3">Ya'a_city_454_Px</strain>
        <tissue evidence="3">Whole body</tissue>
    </source>
</reference>
<dbReference type="GO" id="GO:0016020">
    <property type="term" value="C:membrane"/>
    <property type="evidence" value="ECO:0007669"/>
    <property type="project" value="TreeGrafter"/>
</dbReference>
<feature type="signal peptide" evidence="1">
    <location>
        <begin position="1"/>
        <end position="33"/>
    </location>
</feature>
<dbReference type="PANTHER" id="PTHR45727:SF2">
    <property type="entry name" value="NPC INTRACELLULAR CHOLESTEROL TRANSPORTER 1"/>
    <property type="match status" value="1"/>
</dbReference>
<dbReference type="InterPro" id="IPR032190">
    <property type="entry name" value="NPC1_N"/>
</dbReference>
<evidence type="ECO:0000313" key="3">
    <source>
        <dbReference type="EMBL" id="KPI99809.1"/>
    </source>
</evidence>
<dbReference type="EMBL" id="KQ459562">
    <property type="protein sequence ID" value="KPI99809.1"/>
    <property type="molecule type" value="Genomic_DNA"/>
</dbReference>
<dbReference type="AlphaFoldDB" id="A0A194Q473"/>
<protein>
    <submittedName>
        <fullName evidence="3">Niemann-Pick C1 protein</fullName>
    </submittedName>
</protein>
<dbReference type="GO" id="GO:0032934">
    <property type="term" value="F:sterol binding"/>
    <property type="evidence" value="ECO:0007669"/>
    <property type="project" value="TreeGrafter"/>
</dbReference>
<keyword evidence="4" id="KW-1185">Reference proteome</keyword>
<dbReference type="Pfam" id="PF16414">
    <property type="entry name" value="NPC1_N"/>
    <property type="match status" value="1"/>
</dbReference>
<name>A0A194Q473_PAPXU</name>
<dbReference type="STRING" id="66420.A0A194Q473"/>
<dbReference type="GO" id="GO:0015918">
    <property type="term" value="P:sterol transport"/>
    <property type="evidence" value="ECO:0007669"/>
    <property type="project" value="TreeGrafter"/>
</dbReference>
<dbReference type="PANTHER" id="PTHR45727">
    <property type="entry name" value="NPC INTRACELLULAR CHOLESTEROL TRANSPORTER 1"/>
    <property type="match status" value="1"/>
</dbReference>
<keyword evidence="1" id="KW-0732">Signal</keyword>
<proteinExistence type="predicted"/>
<evidence type="ECO:0000259" key="2">
    <source>
        <dbReference type="Pfam" id="PF16414"/>
    </source>
</evidence>
<feature type="domain" description="Niemann-Pick C1 N-terminal" evidence="2">
    <location>
        <begin position="154"/>
        <end position="253"/>
    </location>
</feature>
<sequence>MAGVHPRYSRRLLQALSYLFLISFAEYIPGCASEDVHCVWYGVCTQKEPSIYNCAYNGTALPIDNASMVSTYLFPKQHYALRYHSTSLIRPLLNVGLPHRLPQCPVLCRPHPVHSRNLEQVNPSIVRESYLRCVDPSAAATLGLFGPIGRPSLPIIQKYCPSIAAGGVSCCNIQQLKNFESKIIQAENLLVRCPACYENFLQHICGMTCAPDQSKFIKPVKRSLNKDKKEQIEEIDYHLGATYMNSTFDSCILIDSYFITCIMLLKSENL</sequence>
<evidence type="ECO:0000313" key="4">
    <source>
        <dbReference type="Proteomes" id="UP000053268"/>
    </source>
</evidence>